<dbReference type="InterPro" id="IPR000504">
    <property type="entry name" value="RRM_dom"/>
</dbReference>
<evidence type="ECO:0000256" key="5">
    <source>
        <dbReference type="PROSITE-ProRule" id="PRU00176"/>
    </source>
</evidence>
<evidence type="ECO:0000313" key="9">
    <source>
        <dbReference type="WBParaSite" id="ACAC_0000280401-mRNA-1"/>
    </source>
</evidence>
<dbReference type="SUPFAM" id="SSF54928">
    <property type="entry name" value="RNA-binding domain, RBD"/>
    <property type="match status" value="2"/>
</dbReference>
<keyword evidence="6" id="KW-1133">Transmembrane helix</keyword>
<dbReference type="PANTHER" id="PTHR23236:SF25">
    <property type="entry name" value="RNA-BINDING PROTEIN 34"/>
    <property type="match status" value="1"/>
</dbReference>
<dbReference type="STRING" id="6313.A0A0K0CYQ8"/>
<keyword evidence="6" id="KW-0472">Membrane</keyword>
<dbReference type="GO" id="GO:0019843">
    <property type="term" value="F:rRNA binding"/>
    <property type="evidence" value="ECO:0007669"/>
    <property type="project" value="TreeGrafter"/>
</dbReference>
<evidence type="ECO:0000256" key="3">
    <source>
        <dbReference type="ARBA" id="ARBA00022884"/>
    </source>
</evidence>
<organism evidence="8 9">
    <name type="scientific">Angiostrongylus cantonensis</name>
    <name type="common">Rat lungworm</name>
    <dbReference type="NCBI Taxonomy" id="6313"/>
    <lineage>
        <taxon>Eukaryota</taxon>
        <taxon>Metazoa</taxon>
        <taxon>Ecdysozoa</taxon>
        <taxon>Nematoda</taxon>
        <taxon>Chromadorea</taxon>
        <taxon>Rhabditida</taxon>
        <taxon>Rhabditina</taxon>
        <taxon>Rhabditomorpha</taxon>
        <taxon>Strongyloidea</taxon>
        <taxon>Metastrongylidae</taxon>
        <taxon>Angiostrongylus</taxon>
    </lineage>
</organism>
<proteinExistence type="inferred from homology"/>
<reference evidence="9" key="2">
    <citation type="submission" date="2017-02" db="UniProtKB">
        <authorList>
            <consortium name="WormBaseParasite"/>
        </authorList>
    </citation>
    <scope>IDENTIFICATION</scope>
</reference>
<dbReference type="InterPro" id="IPR012677">
    <property type="entry name" value="Nucleotide-bd_a/b_plait_sf"/>
</dbReference>
<evidence type="ECO:0000256" key="1">
    <source>
        <dbReference type="ARBA" id="ARBA00004604"/>
    </source>
</evidence>
<keyword evidence="3 5" id="KW-0694">RNA-binding</keyword>
<keyword evidence="8" id="KW-1185">Reference proteome</keyword>
<evidence type="ECO:0000313" key="8">
    <source>
        <dbReference type="Proteomes" id="UP000035642"/>
    </source>
</evidence>
<dbReference type="Pfam" id="PF00076">
    <property type="entry name" value="RRM_1"/>
    <property type="match status" value="1"/>
</dbReference>
<dbReference type="Proteomes" id="UP000035642">
    <property type="component" value="Unassembled WGS sequence"/>
</dbReference>
<protein>
    <submittedName>
        <fullName evidence="9">RRM domain-containing protein</fullName>
    </submittedName>
</protein>
<keyword evidence="4" id="KW-0539">Nucleus</keyword>
<evidence type="ECO:0000259" key="7">
    <source>
        <dbReference type="PROSITE" id="PS50102"/>
    </source>
</evidence>
<name>A0A0K0CYQ8_ANGCA</name>
<dbReference type="AlphaFoldDB" id="A0A0K0CYQ8"/>
<dbReference type="GO" id="GO:0005730">
    <property type="term" value="C:nucleolus"/>
    <property type="evidence" value="ECO:0007669"/>
    <property type="project" value="UniProtKB-SubCell"/>
</dbReference>
<evidence type="ECO:0000256" key="6">
    <source>
        <dbReference type="SAM" id="Phobius"/>
    </source>
</evidence>
<dbReference type="InterPro" id="IPR035979">
    <property type="entry name" value="RBD_domain_sf"/>
</dbReference>
<reference evidence="8" key="1">
    <citation type="submission" date="2012-09" db="EMBL/GenBank/DDBJ databases">
        <authorList>
            <person name="Martin A.A."/>
        </authorList>
    </citation>
    <scope>NUCLEOTIDE SEQUENCE</scope>
</reference>
<comment type="similarity">
    <text evidence="2">Belongs to the RRM RBM34 family.</text>
</comment>
<evidence type="ECO:0000256" key="4">
    <source>
        <dbReference type="ARBA" id="ARBA00023242"/>
    </source>
</evidence>
<keyword evidence="6" id="KW-0812">Transmembrane</keyword>
<dbReference type="Gene3D" id="3.30.70.330">
    <property type="match status" value="2"/>
</dbReference>
<feature type="domain" description="RRM" evidence="7">
    <location>
        <begin position="163"/>
        <end position="241"/>
    </location>
</feature>
<dbReference type="SMART" id="SM00360">
    <property type="entry name" value="RRM"/>
    <property type="match status" value="2"/>
</dbReference>
<feature type="transmembrane region" description="Helical" evidence="6">
    <location>
        <begin position="113"/>
        <end position="137"/>
    </location>
</feature>
<comment type="subcellular location">
    <subcellularLocation>
        <location evidence="1">Nucleus</location>
        <location evidence="1">Nucleolus</location>
    </subcellularLocation>
</comment>
<dbReference type="PROSITE" id="PS50102">
    <property type="entry name" value="RRM"/>
    <property type="match status" value="1"/>
</dbReference>
<dbReference type="PANTHER" id="PTHR23236">
    <property type="entry name" value="EUKARYOTIC TRANSLATION INITIATION FACTOR 4B/4H"/>
    <property type="match status" value="1"/>
</dbReference>
<dbReference type="WBParaSite" id="ACAC_0000280401-mRNA-1">
    <property type="protein sequence ID" value="ACAC_0000280401-mRNA-1"/>
    <property type="gene ID" value="ACAC_0000280401"/>
</dbReference>
<evidence type="ECO:0000256" key="2">
    <source>
        <dbReference type="ARBA" id="ARBA00007077"/>
    </source>
</evidence>
<sequence>LSSLTFVFIGSGGTIIEGETVIKPKKQKKDINDNAIESKDVDVHKKSFRTKDRTQQRANRKRAQEKKRTIFVGNAPLTMDEKSCKKLFSHYGKIESVRMRCIFPCKETVSKRIAHISLIAFVILCIIYALYLFLIGLSNGTVLDRHRIRVDTCTSKAQYDRKLTVFVGNIPLDANEDDLANLFEENIGDVSFVRCVKDQLTGMGKGFAFVVFKSPTSVQLALSATGLHFQERELRIMKVMKKRKISTKKGSQAFQNLTKEQSTKIDQYKFSTRK</sequence>
<dbReference type="GO" id="GO:0000463">
    <property type="term" value="P:maturation of LSU-rRNA from tricistronic rRNA transcript (SSU-rRNA, 5.8S rRNA, LSU-rRNA)"/>
    <property type="evidence" value="ECO:0007669"/>
    <property type="project" value="TreeGrafter"/>
</dbReference>
<accession>A0A0K0CYQ8</accession>